<evidence type="ECO:0000313" key="2">
    <source>
        <dbReference type="Proteomes" id="UP000285405"/>
    </source>
</evidence>
<name>A0A420HRY8_9PEZI</name>
<gene>
    <name evidence="1" type="ORF">GcC1_168017</name>
</gene>
<dbReference type="EMBL" id="MCBR01016825">
    <property type="protein sequence ID" value="RKF60204.1"/>
    <property type="molecule type" value="Genomic_DNA"/>
</dbReference>
<organism evidence="1 2">
    <name type="scientific">Golovinomyces cichoracearum</name>
    <dbReference type="NCBI Taxonomy" id="62708"/>
    <lineage>
        <taxon>Eukaryota</taxon>
        <taxon>Fungi</taxon>
        <taxon>Dikarya</taxon>
        <taxon>Ascomycota</taxon>
        <taxon>Pezizomycotina</taxon>
        <taxon>Leotiomycetes</taxon>
        <taxon>Erysiphales</taxon>
        <taxon>Erysiphaceae</taxon>
        <taxon>Golovinomyces</taxon>
    </lineage>
</organism>
<comment type="caution">
    <text evidence="1">The sequence shown here is derived from an EMBL/GenBank/DDBJ whole genome shotgun (WGS) entry which is preliminary data.</text>
</comment>
<accession>A0A420HRY8</accession>
<sequence length="185" mass="20863">MSFIAPDYSSSIELFQSSSKILSSAKLPEQPQFEKMQDATMNERNIGNTNKELLTFLSKKKEAKWPEWDGKSESLRTYLFELRVKIEEDRHLLGSNRAVCLVREVAERLESHKYRTQTTQTQTSPMTSSTSILNPSTKDAEGDTLMTGVNALFNLLNSGSQSNLNSLIAGLDKLQWNKSGQDNRP</sequence>
<dbReference type="AlphaFoldDB" id="A0A420HRY8"/>
<protein>
    <submittedName>
        <fullName evidence="1">Uncharacterized protein</fullName>
    </submittedName>
</protein>
<reference evidence="1 2" key="1">
    <citation type="journal article" date="2018" name="BMC Genomics">
        <title>Comparative genome analyses reveal sequence features reflecting distinct modes of host-adaptation between dicot and monocot powdery mildew.</title>
        <authorList>
            <person name="Wu Y."/>
            <person name="Ma X."/>
            <person name="Pan Z."/>
            <person name="Kale S.D."/>
            <person name="Song Y."/>
            <person name="King H."/>
            <person name="Zhang Q."/>
            <person name="Presley C."/>
            <person name="Deng X."/>
            <person name="Wei C.I."/>
            <person name="Xiao S."/>
        </authorList>
    </citation>
    <scope>NUCLEOTIDE SEQUENCE [LARGE SCALE GENOMIC DNA]</scope>
    <source>
        <strain evidence="1">UCSC1</strain>
    </source>
</reference>
<dbReference type="Proteomes" id="UP000285405">
    <property type="component" value="Unassembled WGS sequence"/>
</dbReference>
<proteinExistence type="predicted"/>
<evidence type="ECO:0000313" key="1">
    <source>
        <dbReference type="EMBL" id="RKF60204.1"/>
    </source>
</evidence>